<feature type="transmembrane region" description="Helical" evidence="1">
    <location>
        <begin position="72"/>
        <end position="93"/>
    </location>
</feature>
<proteinExistence type="predicted"/>
<evidence type="ECO:0000259" key="2">
    <source>
        <dbReference type="Pfam" id="PF04892"/>
    </source>
</evidence>
<feature type="transmembrane region" description="Helical" evidence="1">
    <location>
        <begin position="159"/>
        <end position="177"/>
    </location>
</feature>
<organism evidence="3 4">
    <name type="scientific">Sediminicola luteus</name>
    <dbReference type="NCBI Taxonomy" id="319238"/>
    <lineage>
        <taxon>Bacteria</taxon>
        <taxon>Pseudomonadati</taxon>
        <taxon>Bacteroidota</taxon>
        <taxon>Flavobacteriia</taxon>
        <taxon>Flavobacteriales</taxon>
        <taxon>Flavobacteriaceae</taxon>
        <taxon>Sediminicola</taxon>
    </lineage>
</organism>
<sequence>MAFFRSSREKRLWTWSLVVLMGIYATLLISKPLMDKMRESGITVAGFLAVMFLVALTVVLHGLKVKMGKTEIIVWIGIGAVYLMVLLRITVLVERSHLMEYSVLAVFIHEALMERKKQGGEIGFPALLAIGLTILFGAIDEGIQFFLPHRVFDIQDIIFNSMAAVMAMGSTKALSWARKKINRDKG</sequence>
<dbReference type="NCBIfam" id="NF037970">
    <property type="entry name" value="vanZ_1"/>
    <property type="match status" value="1"/>
</dbReference>
<keyword evidence="4" id="KW-1185">Reference proteome</keyword>
<feature type="domain" description="VanZ-like" evidence="2">
    <location>
        <begin position="92"/>
        <end position="171"/>
    </location>
</feature>
<keyword evidence="1" id="KW-0472">Membrane</keyword>
<name>A0ABV2TSU6_9FLAO</name>
<dbReference type="EMBL" id="JBEWYP010000001">
    <property type="protein sequence ID" value="MET7028336.1"/>
    <property type="molecule type" value="Genomic_DNA"/>
</dbReference>
<evidence type="ECO:0000313" key="4">
    <source>
        <dbReference type="Proteomes" id="UP001549773"/>
    </source>
</evidence>
<evidence type="ECO:0000256" key="1">
    <source>
        <dbReference type="SAM" id="Phobius"/>
    </source>
</evidence>
<accession>A0ABV2TSU6</accession>
<dbReference type="InterPro" id="IPR006976">
    <property type="entry name" value="VanZ-like"/>
</dbReference>
<keyword evidence="1" id="KW-0812">Transmembrane</keyword>
<evidence type="ECO:0000313" key="3">
    <source>
        <dbReference type="EMBL" id="MET7028336.1"/>
    </source>
</evidence>
<keyword evidence="1" id="KW-1133">Transmembrane helix</keyword>
<feature type="transmembrane region" description="Helical" evidence="1">
    <location>
        <begin position="122"/>
        <end position="139"/>
    </location>
</feature>
<dbReference type="RefSeq" id="WP_354617192.1">
    <property type="nucleotide sequence ID" value="NZ_JBEWYP010000001.1"/>
</dbReference>
<feature type="transmembrane region" description="Helical" evidence="1">
    <location>
        <begin position="41"/>
        <end position="60"/>
    </location>
</feature>
<dbReference type="Proteomes" id="UP001549773">
    <property type="component" value="Unassembled WGS sequence"/>
</dbReference>
<comment type="caution">
    <text evidence="3">The sequence shown here is derived from an EMBL/GenBank/DDBJ whole genome shotgun (WGS) entry which is preliminary data.</text>
</comment>
<dbReference type="Pfam" id="PF04892">
    <property type="entry name" value="VanZ"/>
    <property type="match status" value="1"/>
</dbReference>
<protein>
    <submittedName>
        <fullName evidence="3">VanZ family protein</fullName>
    </submittedName>
</protein>
<gene>
    <name evidence="3" type="ORF">ABXZ32_02965</name>
</gene>
<reference evidence="3 4" key="1">
    <citation type="submission" date="2024-07" db="EMBL/GenBank/DDBJ databases">
        <title>The genome sequence of type strain Sediminicola luteus GDMCC 1.2596T.</title>
        <authorList>
            <person name="Liu Y."/>
        </authorList>
    </citation>
    <scope>NUCLEOTIDE SEQUENCE [LARGE SCALE GENOMIC DNA]</scope>
    <source>
        <strain evidence="3 4">GDMCC 1.2596</strain>
    </source>
</reference>
<feature type="transmembrane region" description="Helical" evidence="1">
    <location>
        <begin position="12"/>
        <end position="29"/>
    </location>
</feature>